<sequence>MQTPNTGLIQNSLDGKIKSVNFVFKTLNNRIKDKIDADVSDINDFNQVIDYVDDQIRHFLSIEKQFETFGIDIVGVEKAKSGYCDYLLSKQLIQHLESIRQHEFASEIEKRSQLLENHNFFFKILKEYIAKTTKSSFQSTIESRFNSLLNGGFPIIEKSKLVDNTSNISKMQDPTVYSKTSLFGSSNGQSSKQNSSNLTTLNKPRSTSASLSNQSLDDYSRIKWIDMETLLNVYYEYDTKVLLIDFRSSFSFKENHISLFSNIINIEPISVKSDYTIQDVFNTSLLLASYKEKQNFQKLASFELIIIIDDATSILNPSSSLENLVKILFDNNRIETIKPRRRPVFLNGGYREFSRFINNQPKDFAAAQDLSSINSVVGNYIHTQPILNPPSPKNTRENFLNLQNQPVSFGQNYQLSFSQNKHPKRNHVLSEKSSITMIPTKPSKLLKSEKPNSHDKSSMIVSGLYNLGNSCYMNSVLQCLIATNDLTSYLLKEDYRKYVAKNSKVGSKGLLTERYHDLALEMLENSEKGMATTPKLLKKAVGEINEMFRNTHQQDAAEFLQFLLDTIHEDLNWSANENSLTDITAEDEANRELLPLRLASTIEWERYLKSHYSSIIDIFAGQYASRLECLNCHKTSTTYIPYHMLSVPIPQKSSQITLTDCLDKFVSPELLKGENVWKCNGCSSSILTKKKLTITRLPRVLIIHLERFTMSRKYEYVKNNCKIQIPSTLNLNEYWPKVKDASELEQLKKFPDRNQCGDWKYKLFGVVRHYGTLNSGHYISEVSKDGKWFKFDDDKVRSTESPRAETDGSAYILFYQRLN</sequence>
<accession>A0A4V4NFN0</accession>
<dbReference type="PROSITE" id="PS00973">
    <property type="entry name" value="USP_2"/>
    <property type="match status" value="1"/>
</dbReference>
<dbReference type="GO" id="GO:0004843">
    <property type="term" value="F:cysteine-type deubiquitinase activity"/>
    <property type="evidence" value="ECO:0007669"/>
    <property type="project" value="UniProtKB-UniRule"/>
</dbReference>
<gene>
    <name evidence="10" type="ORF">CANINC_002733</name>
</gene>
<dbReference type="SUPFAM" id="SSF54001">
    <property type="entry name" value="Cysteine proteinases"/>
    <property type="match status" value="1"/>
</dbReference>
<evidence type="ECO:0000256" key="1">
    <source>
        <dbReference type="ARBA" id="ARBA00000707"/>
    </source>
</evidence>
<comment type="similarity">
    <text evidence="2 7">Belongs to the peptidase C19 family.</text>
</comment>
<dbReference type="STRING" id="52247.A0A4V4NFN0"/>
<dbReference type="AlphaFoldDB" id="A0A4V4NFN0"/>
<feature type="domain" description="USP" evidence="9">
    <location>
        <begin position="462"/>
        <end position="818"/>
    </location>
</feature>
<keyword evidence="3 7" id="KW-0645">Protease</keyword>
<dbReference type="GO" id="GO:0006508">
    <property type="term" value="P:proteolysis"/>
    <property type="evidence" value="ECO:0007669"/>
    <property type="project" value="UniProtKB-KW"/>
</dbReference>
<organism evidence="10 11">
    <name type="scientific">Pichia inconspicua</name>
    <dbReference type="NCBI Taxonomy" id="52247"/>
    <lineage>
        <taxon>Eukaryota</taxon>
        <taxon>Fungi</taxon>
        <taxon>Dikarya</taxon>
        <taxon>Ascomycota</taxon>
        <taxon>Saccharomycotina</taxon>
        <taxon>Pichiomycetes</taxon>
        <taxon>Pichiales</taxon>
        <taxon>Pichiaceae</taxon>
        <taxon>Pichia</taxon>
    </lineage>
</organism>
<comment type="catalytic activity">
    <reaction evidence="1 7">
        <text>Thiol-dependent hydrolysis of ester, thioester, amide, peptide and isopeptide bonds formed by the C-terminal Gly of ubiquitin (a 76-residue protein attached to proteins as an intracellular targeting signal).</text>
        <dbReference type="EC" id="3.4.19.12"/>
    </reaction>
</comment>
<dbReference type="Gene3D" id="3.90.70.10">
    <property type="entry name" value="Cysteine proteinases"/>
    <property type="match status" value="1"/>
</dbReference>
<evidence type="ECO:0000256" key="6">
    <source>
        <dbReference type="ARBA" id="ARBA00022807"/>
    </source>
</evidence>
<dbReference type="Gene3D" id="3.40.250.10">
    <property type="entry name" value="Rhodanese-like domain"/>
    <property type="match status" value="1"/>
</dbReference>
<proteinExistence type="inferred from homology"/>
<dbReference type="CDD" id="cd02674">
    <property type="entry name" value="Peptidase_C19R"/>
    <property type="match status" value="1"/>
</dbReference>
<comment type="caution">
    <text evidence="10">The sequence shown here is derived from an EMBL/GenBank/DDBJ whole genome shotgun (WGS) entry which is preliminary data.</text>
</comment>
<reference evidence="10 11" key="1">
    <citation type="journal article" date="2019" name="Front. Genet.">
        <title>Whole-Genome Sequencing of the Opportunistic Yeast Pathogen Candida inconspicua Uncovers Its Hybrid Origin.</title>
        <authorList>
            <person name="Mixao V."/>
            <person name="Hansen A.P."/>
            <person name="Saus E."/>
            <person name="Boekhout T."/>
            <person name="Lass-Florl C."/>
            <person name="Gabaldon T."/>
        </authorList>
    </citation>
    <scope>NUCLEOTIDE SEQUENCE [LARGE SCALE GENOMIC DNA]</scope>
    <source>
        <strain evidence="10 11">CBS 180</strain>
    </source>
</reference>
<dbReference type="InterPro" id="IPR001394">
    <property type="entry name" value="Peptidase_C19_UCH"/>
</dbReference>
<dbReference type="Pfam" id="PF00443">
    <property type="entry name" value="UCH"/>
    <property type="match status" value="1"/>
</dbReference>
<feature type="compositionally biased region" description="Low complexity" evidence="8">
    <location>
        <begin position="184"/>
        <end position="197"/>
    </location>
</feature>
<keyword evidence="6 7" id="KW-0788">Thiol protease</keyword>
<dbReference type="EMBL" id="SELW01000425">
    <property type="protein sequence ID" value="TID28052.1"/>
    <property type="molecule type" value="Genomic_DNA"/>
</dbReference>
<dbReference type="PANTHER" id="PTHR21646:SF95">
    <property type="entry name" value="UBIQUITIN CARBOXYL-TERMINAL HYDROLASE 4-RELATED"/>
    <property type="match status" value="1"/>
</dbReference>
<evidence type="ECO:0000313" key="10">
    <source>
        <dbReference type="EMBL" id="TID28052.1"/>
    </source>
</evidence>
<dbReference type="PROSITE" id="PS00972">
    <property type="entry name" value="USP_1"/>
    <property type="match status" value="1"/>
</dbReference>
<feature type="compositionally biased region" description="Polar residues" evidence="8">
    <location>
        <begin position="198"/>
        <end position="212"/>
    </location>
</feature>
<dbReference type="Proteomes" id="UP000307173">
    <property type="component" value="Unassembled WGS sequence"/>
</dbReference>
<dbReference type="InterPro" id="IPR018200">
    <property type="entry name" value="USP_CS"/>
</dbReference>
<protein>
    <recommendedName>
        <fullName evidence="7">Ubiquitin carboxyl-terminal hydrolase</fullName>
        <ecNumber evidence="7">3.4.19.12</ecNumber>
    </recommendedName>
</protein>
<dbReference type="GO" id="GO:0016579">
    <property type="term" value="P:protein deubiquitination"/>
    <property type="evidence" value="ECO:0007669"/>
    <property type="project" value="InterPro"/>
</dbReference>
<dbReference type="InterPro" id="IPR028889">
    <property type="entry name" value="USP"/>
</dbReference>
<dbReference type="InterPro" id="IPR038765">
    <property type="entry name" value="Papain-like_cys_pep_sf"/>
</dbReference>
<keyword evidence="4 7" id="KW-0833">Ubl conjugation pathway</keyword>
<name>A0A4V4NFN0_9ASCO</name>
<dbReference type="PANTHER" id="PTHR21646">
    <property type="entry name" value="UBIQUITIN CARBOXYL-TERMINAL HYDROLASE"/>
    <property type="match status" value="1"/>
</dbReference>
<evidence type="ECO:0000256" key="4">
    <source>
        <dbReference type="ARBA" id="ARBA00022786"/>
    </source>
</evidence>
<dbReference type="EC" id="3.4.19.12" evidence="7"/>
<evidence type="ECO:0000256" key="2">
    <source>
        <dbReference type="ARBA" id="ARBA00009085"/>
    </source>
</evidence>
<dbReference type="InterPro" id="IPR036873">
    <property type="entry name" value="Rhodanese-like_dom_sf"/>
</dbReference>
<evidence type="ECO:0000256" key="8">
    <source>
        <dbReference type="SAM" id="MobiDB-lite"/>
    </source>
</evidence>
<evidence type="ECO:0000256" key="7">
    <source>
        <dbReference type="RuleBase" id="RU366025"/>
    </source>
</evidence>
<evidence type="ECO:0000259" key="9">
    <source>
        <dbReference type="PROSITE" id="PS50235"/>
    </source>
</evidence>
<evidence type="ECO:0000256" key="5">
    <source>
        <dbReference type="ARBA" id="ARBA00022801"/>
    </source>
</evidence>
<dbReference type="OrthoDB" id="292964at2759"/>
<keyword evidence="5 7" id="KW-0378">Hydrolase</keyword>
<keyword evidence="11" id="KW-1185">Reference proteome</keyword>
<feature type="region of interest" description="Disordered" evidence="8">
    <location>
        <begin position="182"/>
        <end position="212"/>
    </location>
</feature>
<dbReference type="SUPFAM" id="SSF52821">
    <property type="entry name" value="Rhodanese/Cell cycle control phosphatase"/>
    <property type="match status" value="1"/>
</dbReference>
<evidence type="ECO:0000256" key="3">
    <source>
        <dbReference type="ARBA" id="ARBA00022670"/>
    </source>
</evidence>
<dbReference type="InterPro" id="IPR050185">
    <property type="entry name" value="Ub_carboxyl-term_hydrolase"/>
</dbReference>
<dbReference type="PROSITE" id="PS50235">
    <property type="entry name" value="USP_3"/>
    <property type="match status" value="1"/>
</dbReference>
<evidence type="ECO:0000313" key="11">
    <source>
        <dbReference type="Proteomes" id="UP000307173"/>
    </source>
</evidence>